<protein>
    <submittedName>
        <fullName evidence="2">Uncharacterized protein</fullName>
    </submittedName>
</protein>
<name>A0A914CIY3_9BILA</name>
<accession>A0A914CIY3</accession>
<dbReference type="WBParaSite" id="ACRNAN_scaffold11304.g7527.t1">
    <property type="protein sequence ID" value="ACRNAN_scaffold11304.g7527.t1"/>
    <property type="gene ID" value="ACRNAN_scaffold11304.g7527"/>
</dbReference>
<dbReference type="Proteomes" id="UP000887540">
    <property type="component" value="Unplaced"/>
</dbReference>
<keyword evidence="1" id="KW-1185">Reference proteome</keyword>
<proteinExistence type="predicted"/>
<dbReference type="AlphaFoldDB" id="A0A914CIY3"/>
<evidence type="ECO:0000313" key="1">
    <source>
        <dbReference type="Proteomes" id="UP000887540"/>
    </source>
</evidence>
<reference evidence="2" key="1">
    <citation type="submission" date="2022-11" db="UniProtKB">
        <authorList>
            <consortium name="WormBaseParasite"/>
        </authorList>
    </citation>
    <scope>IDENTIFICATION</scope>
</reference>
<sequence length="123" mass="13471">MISYQTDPPGQEPSVLDSSITNSIQDPTVLTDHLKDEKGLVEVAKGTIAYKSMKIKTAEVTNTHEAKHNETVIDQIQHIAEATAEKVEDMMEAGMDYLNATGLFLLKLGYETTKGITTVDDDS</sequence>
<evidence type="ECO:0000313" key="2">
    <source>
        <dbReference type="WBParaSite" id="ACRNAN_scaffold11304.g7527.t1"/>
    </source>
</evidence>
<organism evidence="1 2">
    <name type="scientific">Acrobeloides nanus</name>
    <dbReference type="NCBI Taxonomy" id="290746"/>
    <lineage>
        <taxon>Eukaryota</taxon>
        <taxon>Metazoa</taxon>
        <taxon>Ecdysozoa</taxon>
        <taxon>Nematoda</taxon>
        <taxon>Chromadorea</taxon>
        <taxon>Rhabditida</taxon>
        <taxon>Tylenchina</taxon>
        <taxon>Cephalobomorpha</taxon>
        <taxon>Cephaloboidea</taxon>
        <taxon>Cephalobidae</taxon>
        <taxon>Acrobeloides</taxon>
    </lineage>
</organism>